<reference evidence="2 3" key="1">
    <citation type="submission" date="2024-12" db="EMBL/GenBank/DDBJ databases">
        <authorList>
            <person name="Lee Y."/>
        </authorList>
    </citation>
    <scope>NUCLEOTIDE SEQUENCE [LARGE SCALE GENOMIC DNA]</scope>
    <source>
        <strain evidence="2 3">03SUJ4</strain>
    </source>
</reference>
<keyword evidence="1" id="KW-0472">Membrane</keyword>
<dbReference type="Proteomes" id="UP001634747">
    <property type="component" value="Unassembled WGS sequence"/>
</dbReference>
<evidence type="ECO:0000313" key="2">
    <source>
        <dbReference type="EMBL" id="MFN2974456.1"/>
    </source>
</evidence>
<feature type="transmembrane region" description="Helical" evidence="1">
    <location>
        <begin position="164"/>
        <end position="188"/>
    </location>
</feature>
<name>A0ABW9KHN5_9BACT</name>
<proteinExistence type="predicted"/>
<dbReference type="EMBL" id="JBJYXY010000001">
    <property type="protein sequence ID" value="MFN2974456.1"/>
    <property type="molecule type" value="Genomic_DNA"/>
</dbReference>
<protein>
    <submittedName>
        <fullName evidence="2">Uncharacterized protein</fullName>
    </submittedName>
</protein>
<accession>A0ABW9KHN5</accession>
<feature type="transmembrane region" description="Helical" evidence="1">
    <location>
        <begin position="115"/>
        <end position="132"/>
    </location>
</feature>
<comment type="caution">
    <text evidence="2">The sequence shown here is derived from an EMBL/GenBank/DDBJ whole genome shotgun (WGS) entry which is preliminary data.</text>
</comment>
<feature type="transmembrane region" description="Helical" evidence="1">
    <location>
        <begin position="47"/>
        <end position="66"/>
    </location>
</feature>
<evidence type="ECO:0000256" key="1">
    <source>
        <dbReference type="SAM" id="Phobius"/>
    </source>
</evidence>
<gene>
    <name evidence="2" type="ORF">ACK2TP_01640</name>
</gene>
<evidence type="ECO:0000313" key="3">
    <source>
        <dbReference type="Proteomes" id="UP001634747"/>
    </source>
</evidence>
<sequence>MPGPAIPRVATCQMAVRRARMSIIFTVVGLVWLVASLAYSGRLTPRTLTSCSMVGATALIVSLALLRRAPRLPREPMTREQQARIRRIVIAINILEWVAVATACAVLMLVHLPEYIPTAAGIIVGLYLYPIAGALRAPLHTATATLLLGWNCVALATLSRWRQVSVGAAGTGGILLASSAVTLAWALWRTRNAAPLPTVAAADMLAP</sequence>
<keyword evidence="1" id="KW-0812">Transmembrane</keyword>
<organism evidence="2 3">
    <name type="scientific">Terriglobus aquaticus</name>
    <dbReference type="NCBI Taxonomy" id="940139"/>
    <lineage>
        <taxon>Bacteria</taxon>
        <taxon>Pseudomonadati</taxon>
        <taxon>Acidobacteriota</taxon>
        <taxon>Terriglobia</taxon>
        <taxon>Terriglobales</taxon>
        <taxon>Acidobacteriaceae</taxon>
        <taxon>Terriglobus</taxon>
    </lineage>
</organism>
<feature type="transmembrane region" description="Helical" evidence="1">
    <location>
        <begin position="21"/>
        <end position="41"/>
    </location>
</feature>
<dbReference type="RefSeq" id="WP_263413980.1">
    <property type="nucleotide sequence ID" value="NZ_BAABBH010000001.1"/>
</dbReference>
<keyword evidence="3" id="KW-1185">Reference proteome</keyword>
<feature type="transmembrane region" description="Helical" evidence="1">
    <location>
        <begin position="87"/>
        <end position="109"/>
    </location>
</feature>
<keyword evidence="1" id="KW-1133">Transmembrane helix</keyword>